<dbReference type="InterPro" id="IPR011011">
    <property type="entry name" value="Znf_FYVE_PHD"/>
</dbReference>
<feature type="compositionally biased region" description="Polar residues" evidence="1">
    <location>
        <begin position="226"/>
        <end position="239"/>
    </location>
</feature>
<dbReference type="InterPro" id="IPR000953">
    <property type="entry name" value="Chromo/chromo_shadow_dom"/>
</dbReference>
<dbReference type="Gene3D" id="2.40.50.40">
    <property type="match status" value="1"/>
</dbReference>
<sequence>MDIQHLEVGHDVILADTKLLIVSRIKQSQSIAATIGEAERILANLTIRLGGTVHQQHLSVVTGLNAACDDLSGPLDHHLAALLSQKAVIDDLEPSMPTATIANAKDESPGSPSTSTRQSDPSSSASSIESKFAESPVSFSNPSKSLPSVNVSTHLPCPPLPSSSSWSQMIKRSDAADIPVQVTGEYSHTLPGGSPSPLRPPRSARRAKRGPEETDDLPPAKRSKSPPRQSASTENSLLPTTADEEDEQSTGVRRSTRTQLRPKDYFEFMEPTHPSYISLQEARGGAKRPKAPVIAGVVKEGHLRQSSGLIRPGAFKARWPECAKKTSHGKLLIVTCDKCGGRCHAACAGFTPDEYSREEWTCPDCRYLAETGGDKLHVAESDLGACIRPDCILLPKRSLREQRAIDECDEGSGDEAEDVPPYVVTRFIGRRRGSAYSVTNKLLEYLVMWKGEEGDPERLWGVEDATWETRQNLETVWEEMDAPFAAACLAEGIDHRLDQPKPILLQEARGIWNEEGELRGDVDGWSKREWERLMAEAAQKAEEAARKKKKGRSVTSRK</sequence>
<feature type="compositionally biased region" description="Polar residues" evidence="1">
    <location>
        <begin position="249"/>
        <end position="259"/>
    </location>
</feature>
<comment type="caution">
    <text evidence="3">The sequence shown here is derived from an EMBL/GenBank/DDBJ whole genome shotgun (WGS) entry which is preliminary data.</text>
</comment>
<dbReference type="CDD" id="cd15489">
    <property type="entry name" value="PHD_SF"/>
    <property type="match status" value="1"/>
</dbReference>
<dbReference type="SUPFAM" id="SSF57903">
    <property type="entry name" value="FYVE/PHD zinc finger"/>
    <property type="match status" value="1"/>
</dbReference>
<dbReference type="Gene3D" id="3.30.40.10">
    <property type="entry name" value="Zinc/RING finger domain, C3HC4 (zinc finger)"/>
    <property type="match status" value="1"/>
</dbReference>
<evidence type="ECO:0000256" key="1">
    <source>
        <dbReference type="SAM" id="MobiDB-lite"/>
    </source>
</evidence>
<dbReference type="PROSITE" id="PS50013">
    <property type="entry name" value="CHROMO_2"/>
    <property type="match status" value="1"/>
</dbReference>
<dbReference type="Proteomes" id="UP001164286">
    <property type="component" value="Unassembled WGS sequence"/>
</dbReference>
<reference evidence="3" key="1">
    <citation type="journal article" date="2022" name="G3 (Bethesda)">
        <title>High quality genome of the basidiomycete yeast Dioszegia hungarica PDD-24b-2 isolated from cloud water.</title>
        <authorList>
            <person name="Jarrige D."/>
            <person name="Haridas S."/>
            <person name="Bleykasten-Grosshans C."/>
            <person name="Joly M."/>
            <person name="Nadalig T."/>
            <person name="Sancelme M."/>
            <person name="Vuilleumier S."/>
            <person name="Grigoriev I.V."/>
            <person name="Amato P."/>
            <person name="Bringel F."/>
        </authorList>
    </citation>
    <scope>NUCLEOTIDE SEQUENCE</scope>
    <source>
        <strain evidence="3">PDD-24b-2</strain>
    </source>
</reference>
<feature type="region of interest" description="Disordered" evidence="1">
    <location>
        <begin position="185"/>
        <end position="263"/>
    </location>
</feature>
<dbReference type="RefSeq" id="XP_052948120.1">
    <property type="nucleotide sequence ID" value="XM_053092131.1"/>
</dbReference>
<protein>
    <recommendedName>
        <fullName evidence="2">Chromo domain-containing protein</fullName>
    </recommendedName>
</protein>
<accession>A0AA38HDK4</accession>
<name>A0AA38HDK4_9TREE</name>
<dbReference type="EMBL" id="JAKWFO010000003">
    <property type="protein sequence ID" value="KAI9638343.1"/>
    <property type="molecule type" value="Genomic_DNA"/>
</dbReference>
<evidence type="ECO:0000259" key="2">
    <source>
        <dbReference type="PROSITE" id="PS50013"/>
    </source>
</evidence>
<feature type="compositionally biased region" description="Polar residues" evidence="1">
    <location>
        <begin position="137"/>
        <end position="149"/>
    </location>
</feature>
<dbReference type="AlphaFoldDB" id="A0AA38HDK4"/>
<keyword evidence="4" id="KW-1185">Reference proteome</keyword>
<gene>
    <name evidence="3" type="ORF">MKK02DRAFT_42729</name>
</gene>
<evidence type="ECO:0000313" key="3">
    <source>
        <dbReference type="EMBL" id="KAI9638343.1"/>
    </source>
</evidence>
<feature type="domain" description="Chromo" evidence="2">
    <location>
        <begin position="422"/>
        <end position="474"/>
    </location>
</feature>
<feature type="region of interest" description="Disordered" evidence="1">
    <location>
        <begin position="101"/>
        <end position="149"/>
    </location>
</feature>
<proteinExistence type="predicted"/>
<dbReference type="GeneID" id="77731336"/>
<evidence type="ECO:0000313" key="4">
    <source>
        <dbReference type="Proteomes" id="UP001164286"/>
    </source>
</evidence>
<dbReference type="InterPro" id="IPR013083">
    <property type="entry name" value="Znf_RING/FYVE/PHD"/>
</dbReference>
<organism evidence="3 4">
    <name type="scientific">Dioszegia hungarica</name>
    <dbReference type="NCBI Taxonomy" id="4972"/>
    <lineage>
        <taxon>Eukaryota</taxon>
        <taxon>Fungi</taxon>
        <taxon>Dikarya</taxon>
        <taxon>Basidiomycota</taxon>
        <taxon>Agaricomycotina</taxon>
        <taxon>Tremellomycetes</taxon>
        <taxon>Tremellales</taxon>
        <taxon>Bulleribasidiaceae</taxon>
        <taxon>Dioszegia</taxon>
    </lineage>
</organism>
<feature type="compositionally biased region" description="Low complexity" evidence="1">
    <location>
        <begin position="111"/>
        <end position="135"/>
    </location>
</feature>